<keyword evidence="2" id="KW-1185">Reference proteome</keyword>
<evidence type="ECO:0000313" key="1">
    <source>
        <dbReference type="EMBL" id="CAK5086460.1"/>
    </source>
</evidence>
<organism evidence="1 2">
    <name type="scientific">Meloidogyne enterolobii</name>
    <name type="common">Root-knot nematode worm</name>
    <name type="synonym">Meloidogyne mayaguensis</name>
    <dbReference type="NCBI Taxonomy" id="390850"/>
    <lineage>
        <taxon>Eukaryota</taxon>
        <taxon>Metazoa</taxon>
        <taxon>Ecdysozoa</taxon>
        <taxon>Nematoda</taxon>
        <taxon>Chromadorea</taxon>
        <taxon>Rhabditida</taxon>
        <taxon>Tylenchina</taxon>
        <taxon>Tylenchomorpha</taxon>
        <taxon>Tylenchoidea</taxon>
        <taxon>Meloidogynidae</taxon>
        <taxon>Meloidogyninae</taxon>
        <taxon>Meloidogyne</taxon>
    </lineage>
</organism>
<accession>A0ACB1A4V7</accession>
<gene>
    <name evidence="1" type="ORF">MENTE1834_LOCUS33960</name>
</gene>
<sequence>MLYCLELITQGHDHIFRTCFTTPLLLWLKYVNLKTPPSCSLLRVIRAGLKRKEIYFIKIRKALTDLISFLVYMKTN</sequence>
<reference evidence="1" key="1">
    <citation type="submission" date="2023-11" db="EMBL/GenBank/DDBJ databases">
        <authorList>
            <person name="Poullet M."/>
        </authorList>
    </citation>
    <scope>NUCLEOTIDE SEQUENCE</scope>
    <source>
        <strain evidence="1">E1834</strain>
    </source>
</reference>
<dbReference type="EMBL" id="CAVMJV010000060">
    <property type="protein sequence ID" value="CAK5086460.1"/>
    <property type="molecule type" value="Genomic_DNA"/>
</dbReference>
<name>A0ACB1A4V7_MELEN</name>
<proteinExistence type="predicted"/>
<dbReference type="Proteomes" id="UP001497535">
    <property type="component" value="Unassembled WGS sequence"/>
</dbReference>
<protein>
    <submittedName>
        <fullName evidence="1">Uncharacterized protein</fullName>
    </submittedName>
</protein>
<comment type="caution">
    <text evidence="1">The sequence shown here is derived from an EMBL/GenBank/DDBJ whole genome shotgun (WGS) entry which is preliminary data.</text>
</comment>
<evidence type="ECO:0000313" key="2">
    <source>
        <dbReference type="Proteomes" id="UP001497535"/>
    </source>
</evidence>